<dbReference type="PANTHER" id="PTHR33129">
    <property type="entry name" value="PROTEIN KINASE DOMAIN-CONTAINING PROTEIN-RELATED"/>
    <property type="match status" value="1"/>
</dbReference>
<dbReference type="EMBL" id="JH718131">
    <property type="protein sequence ID" value="EJC97530.1"/>
    <property type="molecule type" value="Genomic_DNA"/>
</dbReference>
<evidence type="ECO:0000313" key="1">
    <source>
        <dbReference type="EMBL" id="EJC97530.1"/>
    </source>
</evidence>
<protein>
    <recommendedName>
        <fullName evidence="3">Crinkler (CRN) family protein</fullName>
    </recommendedName>
</protein>
<dbReference type="AlphaFoldDB" id="R7SGH5"/>
<evidence type="ECO:0008006" key="3">
    <source>
        <dbReference type="Google" id="ProtNLM"/>
    </source>
</evidence>
<dbReference type="OrthoDB" id="2340858at2759"/>
<gene>
    <name evidence="1" type="ORF">FOMMEDRAFT_162950</name>
</gene>
<dbReference type="RefSeq" id="XP_007272206.1">
    <property type="nucleotide sequence ID" value="XM_007272144.1"/>
</dbReference>
<organism evidence="1 2">
    <name type="scientific">Fomitiporia mediterranea (strain MF3/22)</name>
    <name type="common">Grapevine white-rot fungus</name>
    <dbReference type="NCBI Taxonomy" id="694068"/>
    <lineage>
        <taxon>Eukaryota</taxon>
        <taxon>Fungi</taxon>
        <taxon>Dikarya</taxon>
        <taxon>Basidiomycota</taxon>
        <taxon>Agaricomycotina</taxon>
        <taxon>Agaricomycetes</taxon>
        <taxon>Hymenochaetales</taxon>
        <taxon>Hymenochaetaceae</taxon>
        <taxon>Fomitiporia</taxon>
    </lineage>
</organism>
<sequence>MPSASYCIKEFEHAKHIPPDPDLVNANTSLAVLHELAWKKQDESALFHKETVRRDELRMKNVQVREYMTVLKWEPNTAFLKMNEVKGILIRDAYCRMIQTVESILWPKPEANESSEEAMDIDLDPQYNPFKADLRPSEDVACVVVSGGPGIGKTLFIVHVLTLCLLARRPVVWQDAPNEVLVFVDEGVYSATLSGALSNYIPNGALYLSDCAPDVPTPNHGLVKSLVTLKGARLLHFAFPRQQNIAGFNKFPFDHTIVYMEQCTPEDLVCCRHLWYNQISEREIEEFIKLYGLSCRNTQRYARKLVKFDGMIRNKITRLNEAALFDAIPRTTSVLATSEEEARALHNIFCIQPQPTNVEDCSITIQTRHIYEMILQHFQKCEQQSAVKLFKIFCVNYKSKGCAGFLLEDWVIGRLPKGGEWCLHAMEVVSGSKAEKRLRWRDVTNGNTHYLRVGHCGTATVTDRRVNAEHFDTIRTFDYGIRGTDKVEALPETDGIGLLVKENQPTYDLFFWIPREKRAIMVQVTVSSSHNIAGKGLEQLKKAGAEHLDLIVVTPELKGRTKKDTVEVYTEKANKGMLEHIYHLTVFETDMEMME</sequence>
<dbReference type="PANTHER" id="PTHR33129:SF1">
    <property type="entry name" value="ATP-BINDING PROTEIN"/>
    <property type="match status" value="1"/>
</dbReference>
<dbReference type="InterPro" id="IPR052980">
    <property type="entry name" value="Crinkler_effector"/>
</dbReference>
<dbReference type="Proteomes" id="UP000053630">
    <property type="component" value="Unassembled WGS sequence"/>
</dbReference>
<evidence type="ECO:0000313" key="2">
    <source>
        <dbReference type="Proteomes" id="UP000053630"/>
    </source>
</evidence>
<name>R7SGH5_FOMME</name>
<accession>R7SGH5</accession>
<keyword evidence="2" id="KW-1185">Reference proteome</keyword>
<dbReference type="GeneID" id="18675940"/>
<reference evidence="2" key="1">
    <citation type="journal article" date="2012" name="Science">
        <title>The Paleozoic origin of enzymatic lignin decomposition reconstructed from 31 fungal genomes.</title>
        <authorList>
            <person name="Floudas D."/>
            <person name="Binder M."/>
            <person name="Riley R."/>
            <person name="Barry K."/>
            <person name="Blanchette R.A."/>
            <person name="Henrissat B."/>
            <person name="Martinez A.T."/>
            <person name="Otillar R."/>
            <person name="Spatafora J.W."/>
            <person name="Yadav J.S."/>
            <person name="Aerts A."/>
            <person name="Benoit I."/>
            <person name="Boyd A."/>
            <person name="Carlson A."/>
            <person name="Copeland A."/>
            <person name="Coutinho P.M."/>
            <person name="de Vries R.P."/>
            <person name="Ferreira P."/>
            <person name="Findley K."/>
            <person name="Foster B."/>
            <person name="Gaskell J."/>
            <person name="Glotzer D."/>
            <person name="Gorecki P."/>
            <person name="Heitman J."/>
            <person name="Hesse C."/>
            <person name="Hori C."/>
            <person name="Igarashi K."/>
            <person name="Jurgens J.A."/>
            <person name="Kallen N."/>
            <person name="Kersten P."/>
            <person name="Kohler A."/>
            <person name="Kuees U."/>
            <person name="Kumar T.K.A."/>
            <person name="Kuo A."/>
            <person name="LaButti K."/>
            <person name="Larrondo L.F."/>
            <person name="Lindquist E."/>
            <person name="Ling A."/>
            <person name="Lombard V."/>
            <person name="Lucas S."/>
            <person name="Lundell T."/>
            <person name="Martin R."/>
            <person name="McLaughlin D.J."/>
            <person name="Morgenstern I."/>
            <person name="Morin E."/>
            <person name="Murat C."/>
            <person name="Nagy L.G."/>
            <person name="Nolan M."/>
            <person name="Ohm R.A."/>
            <person name="Patyshakuliyeva A."/>
            <person name="Rokas A."/>
            <person name="Ruiz-Duenas F.J."/>
            <person name="Sabat G."/>
            <person name="Salamov A."/>
            <person name="Samejima M."/>
            <person name="Schmutz J."/>
            <person name="Slot J.C."/>
            <person name="St John F."/>
            <person name="Stenlid J."/>
            <person name="Sun H."/>
            <person name="Sun S."/>
            <person name="Syed K."/>
            <person name="Tsang A."/>
            <person name="Wiebenga A."/>
            <person name="Young D."/>
            <person name="Pisabarro A."/>
            <person name="Eastwood D.C."/>
            <person name="Martin F."/>
            <person name="Cullen D."/>
            <person name="Grigoriev I.V."/>
            <person name="Hibbett D.S."/>
        </authorList>
    </citation>
    <scope>NUCLEOTIDE SEQUENCE [LARGE SCALE GENOMIC DNA]</scope>
    <source>
        <strain evidence="2">MF3/22</strain>
    </source>
</reference>
<dbReference type="KEGG" id="fme:FOMMEDRAFT_162950"/>
<proteinExistence type="predicted"/>